<feature type="compositionally biased region" description="Basic and acidic residues" evidence="1">
    <location>
        <begin position="86"/>
        <end position="97"/>
    </location>
</feature>
<gene>
    <name evidence="2" type="ORF">H920_15076</name>
</gene>
<dbReference type="EMBL" id="KN123762">
    <property type="protein sequence ID" value="KFO23504.1"/>
    <property type="molecule type" value="Genomic_DNA"/>
</dbReference>
<evidence type="ECO:0000313" key="3">
    <source>
        <dbReference type="Proteomes" id="UP000028990"/>
    </source>
</evidence>
<name>A0A091CV76_FUKDA</name>
<feature type="region of interest" description="Disordered" evidence="1">
    <location>
        <begin position="86"/>
        <end position="110"/>
    </location>
</feature>
<sequence length="132" mass="14015">MAAVMDVGAGVRLAKVPKEPCPASRRKPVLAASPGHRLPPDAARPYGSLGHVIVQSGQHVLLPLHLYVYACRCVTVDTTVTNRVRGDAQKDGAEQRVETTPGAPGRHPGQVALDKDLKVSLLLSTRVHADGF</sequence>
<feature type="region of interest" description="Disordered" evidence="1">
    <location>
        <begin position="19"/>
        <end position="38"/>
    </location>
</feature>
<evidence type="ECO:0000313" key="2">
    <source>
        <dbReference type="EMBL" id="KFO23504.1"/>
    </source>
</evidence>
<reference evidence="2 3" key="1">
    <citation type="submission" date="2013-11" db="EMBL/GenBank/DDBJ databases">
        <title>The Damaraland mole rat (Fukomys damarensis) genome and evolution of African mole rats.</title>
        <authorList>
            <person name="Gladyshev V.N."/>
            <person name="Fang X."/>
        </authorList>
    </citation>
    <scope>NUCLEOTIDE SEQUENCE [LARGE SCALE GENOMIC DNA]</scope>
    <source>
        <tissue evidence="2">Liver</tissue>
    </source>
</reference>
<protein>
    <submittedName>
        <fullName evidence="2">Uncharacterized protein</fullName>
    </submittedName>
</protein>
<accession>A0A091CV76</accession>
<evidence type="ECO:0000256" key="1">
    <source>
        <dbReference type="SAM" id="MobiDB-lite"/>
    </source>
</evidence>
<keyword evidence="3" id="KW-1185">Reference proteome</keyword>
<dbReference type="Proteomes" id="UP000028990">
    <property type="component" value="Unassembled WGS sequence"/>
</dbReference>
<organism evidence="2 3">
    <name type="scientific">Fukomys damarensis</name>
    <name type="common">Damaraland mole rat</name>
    <name type="synonym">Cryptomys damarensis</name>
    <dbReference type="NCBI Taxonomy" id="885580"/>
    <lineage>
        <taxon>Eukaryota</taxon>
        <taxon>Metazoa</taxon>
        <taxon>Chordata</taxon>
        <taxon>Craniata</taxon>
        <taxon>Vertebrata</taxon>
        <taxon>Euteleostomi</taxon>
        <taxon>Mammalia</taxon>
        <taxon>Eutheria</taxon>
        <taxon>Euarchontoglires</taxon>
        <taxon>Glires</taxon>
        <taxon>Rodentia</taxon>
        <taxon>Hystricomorpha</taxon>
        <taxon>Bathyergidae</taxon>
        <taxon>Fukomys</taxon>
    </lineage>
</organism>
<dbReference type="AlphaFoldDB" id="A0A091CV76"/>
<proteinExistence type="predicted"/>